<organism evidence="2 3">
    <name type="scientific">Prorocentrum cordatum</name>
    <dbReference type="NCBI Taxonomy" id="2364126"/>
    <lineage>
        <taxon>Eukaryota</taxon>
        <taxon>Sar</taxon>
        <taxon>Alveolata</taxon>
        <taxon>Dinophyceae</taxon>
        <taxon>Prorocentrales</taxon>
        <taxon>Prorocentraceae</taxon>
        <taxon>Prorocentrum</taxon>
    </lineage>
</organism>
<proteinExistence type="predicted"/>
<evidence type="ECO:0000313" key="3">
    <source>
        <dbReference type="Proteomes" id="UP001189429"/>
    </source>
</evidence>
<gene>
    <name evidence="2" type="ORF">PCOR1329_LOCUS56422</name>
</gene>
<evidence type="ECO:0000313" key="2">
    <source>
        <dbReference type="EMBL" id="CAK0870273.1"/>
    </source>
</evidence>
<sequence length="575" mass="62048">MLAGERPGEAAQGSGLNPPPTHTMPISQGQTAPTSEMQPAADRVDSWIRFQQACLPAQALPESPGRPHMVVLKVGKISAVEVPIEPSGNANQGKPATKEPLLASIAEKEADQALHVHVRCSLVHLPPSGAPSVYGSTFHGPRLRTSQVLAPAKGQDRKLEVTCQANPPQLFFFHTRSLGSSFRLLVEVVARTSPFILRDAHLPVGTTSAPCWQVASPQPRAPAKAVKQQVPKQPKMEEVEPGMALQVISDEKTLAKQGKDVKSQAIARTMAEWKTLAGKQVQVLEKNAGDKTVRCQIQGHTSPWLLPLSVLRTVVSPTTPSTASEEPDTEGMVPLGWALLRFDLASEVPQPIQGRDLLPGSLREHLTQQALGSPKASDASRLAELEFWLATTTGQKEPRHVGALDCELEVNSVPLAATNVAMTLVPENLPAAAGAPRLGGLRCLPAPPLGGMRLTADLHDEALLEDVRLTLPDRWRDEFLKQLPPPREGLEGSWRLLAPGLQALAGGHNGLRWLRLPGQRGQPPPPGCQPNGDEAGPAWTLPLHWPAQRTASQPGQPEDAERYVHRPQSRCRCCW</sequence>
<dbReference type="Proteomes" id="UP001189429">
    <property type="component" value="Unassembled WGS sequence"/>
</dbReference>
<accession>A0ABN9VE95</accession>
<evidence type="ECO:0000256" key="1">
    <source>
        <dbReference type="SAM" id="MobiDB-lite"/>
    </source>
</evidence>
<name>A0ABN9VE95_9DINO</name>
<feature type="region of interest" description="Disordered" evidence="1">
    <location>
        <begin position="1"/>
        <end position="41"/>
    </location>
</feature>
<protein>
    <submittedName>
        <fullName evidence="2">Uncharacterized protein</fullName>
    </submittedName>
</protein>
<keyword evidence="3" id="KW-1185">Reference proteome</keyword>
<dbReference type="EMBL" id="CAUYUJ010016945">
    <property type="protein sequence ID" value="CAK0870273.1"/>
    <property type="molecule type" value="Genomic_DNA"/>
</dbReference>
<feature type="region of interest" description="Disordered" evidence="1">
    <location>
        <begin position="519"/>
        <end position="538"/>
    </location>
</feature>
<reference evidence="2" key="1">
    <citation type="submission" date="2023-10" db="EMBL/GenBank/DDBJ databases">
        <authorList>
            <person name="Chen Y."/>
            <person name="Shah S."/>
            <person name="Dougan E. K."/>
            <person name="Thang M."/>
            <person name="Chan C."/>
        </authorList>
    </citation>
    <scope>NUCLEOTIDE SEQUENCE [LARGE SCALE GENOMIC DNA]</scope>
</reference>
<comment type="caution">
    <text evidence="2">The sequence shown here is derived from an EMBL/GenBank/DDBJ whole genome shotgun (WGS) entry which is preliminary data.</text>
</comment>
<feature type="compositionally biased region" description="Polar residues" evidence="1">
    <location>
        <begin position="24"/>
        <end position="37"/>
    </location>
</feature>